<organism evidence="1">
    <name type="scientific">marine sediment metagenome</name>
    <dbReference type="NCBI Taxonomy" id="412755"/>
    <lineage>
        <taxon>unclassified sequences</taxon>
        <taxon>metagenomes</taxon>
        <taxon>ecological metagenomes</taxon>
    </lineage>
</organism>
<evidence type="ECO:0008006" key="2">
    <source>
        <dbReference type="Google" id="ProtNLM"/>
    </source>
</evidence>
<accession>X1C647</accession>
<sequence>MDINKKKDSFSADGETLLSPWLFQHQDLINRLESSHRVDQKKLINILNHIHFTDGHIFVYLSHPKYEKGILLKASPEPCIGGEVTCRWLDETPSELKLADYQFRYLIILDGQSIILVPMSLLSVGSEGCTVQLLKIGYVLNQRQTQRFVCRGVTAEVIQTGFLASGELVDFSPAGFRVRVMSDFFKWFNSDRQVIINLYNNKKVVFSGPCAIVRQTEGHLEREIVLAPVDDQISRFKIRKWKILFQ</sequence>
<reference evidence="1" key="1">
    <citation type="journal article" date="2014" name="Front. Microbiol.">
        <title>High frequency of phylogenetically diverse reductive dehalogenase-homologous genes in deep subseafloor sedimentary metagenomes.</title>
        <authorList>
            <person name="Kawai M."/>
            <person name="Futagami T."/>
            <person name="Toyoda A."/>
            <person name="Takaki Y."/>
            <person name="Nishi S."/>
            <person name="Hori S."/>
            <person name="Arai W."/>
            <person name="Tsubouchi T."/>
            <person name="Morono Y."/>
            <person name="Uchiyama I."/>
            <person name="Ito T."/>
            <person name="Fujiyama A."/>
            <person name="Inagaki F."/>
            <person name="Takami H."/>
        </authorList>
    </citation>
    <scope>NUCLEOTIDE SEQUENCE</scope>
    <source>
        <strain evidence="1">Expedition CK06-06</strain>
    </source>
</reference>
<proteinExistence type="predicted"/>
<dbReference type="AlphaFoldDB" id="X1C647"/>
<feature type="non-terminal residue" evidence="1">
    <location>
        <position position="246"/>
    </location>
</feature>
<protein>
    <recommendedName>
        <fullName evidence="2">PilZ domain-containing protein</fullName>
    </recommendedName>
</protein>
<dbReference type="EMBL" id="BART01023035">
    <property type="protein sequence ID" value="GAH03516.1"/>
    <property type="molecule type" value="Genomic_DNA"/>
</dbReference>
<gene>
    <name evidence="1" type="ORF">S01H4_42026</name>
</gene>
<evidence type="ECO:0000313" key="1">
    <source>
        <dbReference type="EMBL" id="GAH03516.1"/>
    </source>
</evidence>
<comment type="caution">
    <text evidence="1">The sequence shown here is derived from an EMBL/GenBank/DDBJ whole genome shotgun (WGS) entry which is preliminary data.</text>
</comment>
<name>X1C647_9ZZZZ</name>